<feature type="compositionally biased region" description="Polar residues" evidence="1">
    <location>
        <begin position="377"/>
        <end position="390"/>
    </location>
</feature>
<feature type="domain" description="Cyclic nucleotide-binding" evidence="2">
    <location>
        <begin position="236"/>
        <end position="325"/>
    </location>
</feature>
<dbReference type="InterPro" id="IPR018490">
    <property type="entry name" value="cNMP-bd_dom_sf"/>
</dbReference>
<dbReference type="VEuPathDB" id="TriTrypDB:ADEAN_000583900"/>
<accession>A0A7G2CHA1</accession>
<dbReference type="SUPFAM" id="SSF51206">
    <property type="entry name" value="cAMP-binding domain-like"/>
    <property type="match status" value="1"/>
</dbReference>
<dbReference type="PROSITE" id="PS00888">
    <property type="entry name" value="CNMP_BINDING_1"/>
    <property type="match status" value="1"/>
</dbReference>
<evidence type="ECO:0000313" key="3">
    <source>
        <dbReference type="EMBL" id="CAD2218351.1"/>
    </source>
</evidence>
<dbReference type="PANTHER" id="PTHR23011:SF28">
    <property type="entry name" value="CYCLIC NUCLEOTIDE-BINDING DOMAIN CONTAINING PROTEIN"/>
    <property type="match status" value="1"/>
</dbReference>
<dbReference type="CDD" id="cd00038">
    <property type="entry name" value="CAP_ED"/>
    <property type="match status" value="1"/>
</dbReference>
<feature type="region of interest" description="Disordered" evidence="1">
    <location>
        <begin position="374"/>
        <end position="393"/>
    </location>
</feature>
<dbReference type="SMART" id="SM00100">
    <property type="entry name" value="cNMP"/>
    <property type="match status" value="1"/>
</dbReference>
<keyword evidence="4" id="KW-1185">Reference proteome</keyword>
<protein>
    <submittedName>
        <fullName evidence="3">Cyclic nucleotide-binding domain containing protein, putative</fullName>
    </submittedName>
</protein>
<sequence length="469" mass="52726">MEGQTVASQVAALPPLSKLLGTPLSSDARRSVAEEVPKSNWKRIEESMNADFVYRSDTIIQTTLSQLKEVPFFSELSKDELILLAREMELVHGKTSEVLVIKELPKTDDLDAAEDFSKGTILSSEMVGSSPVDVKDGKTTDPNYTVIILVEGKLLLELPSVNGKQHFPVIPLDCIGYAAQWRLLPERARYIGTEQFTYIKFRVSHNSPMGRVFSKCEELQINRQREFLRHSLNVKVFDKMPDSTLSDLATALLPIRLRSNQILVEEGTEADVMYFVVKGSLCVTRLIEYSEKKPNGRQKEGEVMDIATLSVGDMFGELALLGHNPDVRPGENVQWSADYWRTKLLASLNTDDNDLDQSQKDFVDMISKGKSAVTEGSAANSGGHLTTAPSQRLPKHSALRKASVFSKTPCIVYRLGYEDCRTYFTGATLTRLEEFSKGYPSYNDLFQEYSKKMEWNHYKRGVVEEVLEK</sequence>
<dbReference type="PROSITE" id="PS50042">
    <property type="entry name" value="CNMP_BINDING_3"/>
    <property type="match status" value="1"/>
</dbReference>
<name>A0A7G2CHA1_9TRYP</name>
<dbReference type="InterPro" id="IPR000595">
    <property type="entry name" value="cNMP-bd_dom"/>
</dbReference>
<evidence type="ECO:0000313" key="4">
    <source>
        <dbReference type="Proteomes" id="UP000515908"/>
    </source>
</evidence>
<reference evidence="3 4" key="1">
    <citation type="submission" date="2020-08" db="EMBL/GenBank/DDBJ databases">
        <authorList>
            <person name="Newling K."/>
            <person name="Davey J."/>
            <person name="Forrester S."/>
        </authorList>
    </citation>
    <scope>NUCLEOTIDE SEQUENCE [LARGE SCALE GENOMIC DNA]</scope>
    <source>
        <strain evidence="4">Crithidia deanei Carvalho (ATCC PRA-265)</strain>
    </source>
</reference>
<dbReference type="InterPro" id="IPR018488">
    <property type="entry name" value="cNMP-bd_CS"/>
</dbReference>
<dbReference type="Gene3D" id="2.60.120.10">
    <property type="entry name" value="Jelly Rolls"/>
    <property type="match status" value="1"/>
</dbReference>
<evidence type="ECO:0000259" key="2">
    <source>
        <dbReference type="PROSITE" id="PS50042"/>
    </source>
</evidence>
<evidence type="ECO:0000256" key="1">
    <source>
        <dbReference type="SAM" id="MobiDB-lite"/>
    </source>
</evidence>
<proteinExistence type="predicted"/>
<dbReference type="AlphaFoldDB" id="A0A7G2CHA1"/>
<gene>
    <name evidence="3" type="ORF">ADEAN_000583900</name>
</gene>
<dbReference type="EMBL" id="LR877155">
    <property type="protein sequence ID" value="CAD2218351.1"/>
    <property type="molecule type" value="Genomic_DNA"/>
</dbReference>
<dbReference type="InterPro" id="IPR014710">
    <property type="entry name" value="RmlC-like_jellyroll"/>
</dbReference>
<dbReference type="Pfam" id="PF00027">
    <property type="entry name" value="cNMP_binding"/>
    <property type="match status" value="1"/>
</dbReference>
<dbReference type="PANTHER" id="PTHR23011">
    <property type="entry name" value="CYCLIC NUCLEOTIDE-BINDING DOMAIN CONTAINING PROTEIN"/>
    <property type="match status" value="1"/>
</dbReference>
<dbReference type="Proteomes" id="UP000515908">
    <property type="component" value="Chromosome 11"/>
</dbReference>
<organism evidence="3 4">
    <name type="scientific">Angomonas deanei</name>
    <dbReference type="NCBI Taxonomy" id="59799"/>
    <lineage>
        <taxon>Eukaryota</taxon>
        <taxon>Discoba</taxon>
        <taxon>Euglenozoa</taxon>
        <taxon>Kinetoplastea</taxon>
        <taxon>Metakinetoplastina</taxon>
        <taxon>Trypanosomatida</taxon>
        <taxon>Trypanosomatidae</taxon>
        <taxon>Strigomonadinae</taxon>
        <taxon>Angomonas</taxon>
    </lineage>
</organism>